<dbReference type="EMBL" id="WHJG01000102">
    <property type="protein sequence ID" value="NHZ84145.1"/>
    <property type="molecule type" value="Genomic_DNA"/>
</dbReference>
<name>A0ABX0NKJ6_9BURK</name>
<keyword evidence="3" id="KW-1185">Reference proteome</keyword>
<comment type="caution">
    <text evidence="2">The sequence shown here is derived from an EMBL/GenBank/DDBJ whole genome shotgun (WGS) entry which is preliminary data.</text>
</comment>
<protein>
    <submittedName>
        <fullName evidence="2">DUF4158 domain-containing protein</fullName>
    </submittedName>
</protein>
<sequence>MKTKSERLTVLSDAEQEALYGLPDFDDAQRLEYLALTETELALASSRPGLHTKVYCVLQIGYFKAKQSFFRFDWNEVDDDCAFVLNHYFHGESFERKSITKHEHYAQREQIAELFGYRPWTADFLSQLGQQATLTARRDVTPGFVVAELIIWLNEHKIIRPGYTTLQELVSETLSAERRRLGGLLTEAMDDAARTALAQLLVRDDTLSQLAALKQDAKDFGWRQMIREREKRALL</sequence>
<evidence type="ECO:0000313" key="3">
    <source>
        <dbReference type="Proteomes" id="UP000621455"/>
    </source>
</evidence>
<dbReference type="Proteomes" id="UP000621455">
    <property type="component" value="Unassembled WGS sequence"/>
</dbReference>
<gene>
    <name evidence="2" type="ORF">F2P44_33555</name>
</gene>
<dbReference type="RefSeq" id="WP_167094488.1">
    <property type="nucleotide sequence ID" value="NZ_WHJG01000102.1"/>
</dbReference>
<dbReference type="Pfam" id="PF13700">
    <property type="entry name" value="DUF4158"/>
    <property type="match status" value="1"/>
</dbReference>
<feature type="non-terminal residue" evidence="2">
    <location>
        <position position="235"/>
    </location>
</feature>
<organism evidence="2 3">
    <name type="scientific">Massilia frigida</name>
    <dbReference type="NCBI Taxonomy" id="2609281"/>
    <lineage>
        <taxon>Bacteria</taxon>
        <taxon>Pseudomonadati</taxon>
        <taxon>Pseudomonadota</taxon>
        <taxon>Betaproteobacteria</taxon>
        <taxon>Burkholderiales</taxon>
        <taxon>Oxalobacteraceae</taxon>
        <taxon>Telluria group</taxon>
        <taxon>Massilia</taxon>
    </lineage>
</organism>
<feature type="domain" description="DUF4158" evidence="1">
    <location>
        <begin position="11"/>
        <end position="172"/>
    </location>
</feature>
<evidence type="ECO:0000259" key="1">
    <source>
        <dbReference type="Pfam" id="PF13700"/>
    </source>
</evidence>
<proteinExistence type="predicted"/>
<accession>A0ABX0NKJ6</accession>
<dbReference type="InterPro" id="IPR025296">
    <property type="entry name" value="DUF4158"/>
</dbReference>
<evidence type="ECO:0000313" key="2">
    <source>
        <dbReference type="EMBL" id="NHZ84145.1"/>
    </source>
</evidence>
<reference evidence="2 3" key="1">
    <citation type="submission" date="2019-10" db="EMBL/GenBank/DDBJ databases">
        <title>Taxonomy of Antarctic Massilia spp.: description of Massilia rubra sp. nov., Massilia aquatica sp. nov., Massilia mucilaginosa sp. nov., Massilia frigida sp. nov. isolated from streams, lakes and regoliths.</title>
        <authorList>
            <person name="Holochova P."/>
            <person name="Sedlacek I."/>
            <person name="Kralova S."/>
            <person name="Maslanova I."/>
            <person name="Busse H.-J."/>
            <person name="Stankova E."/>
            <person name="Vrbovska V."/>
            <person name="Kovarovic V."/>
            <person name="Bartak M."/>
            <person name="Svec P."/>
            <person name="Pantucek R."/>
        </authorList>
    </citation>
    <scope>NUCLEOTIDE SEQUENCE [LARGE SCALE GENOMIC DNA]</scope>
    <source>
        <strain evidence="2 3">CCM 8695</strain>
    </source>
</reference>